<dbReference type="InterPro" id="IPR013087">
    <property type="entry name" value="Znf_C2H2_type"/>
</dbReference>
<dbReference type="InterPro" id="IPR050329">
    <property type="entry name" value="GLI_C2H2-zinc-finger"/>
</dbReference>
<keyword evidence="1" id="KW-0479">Metal-binding</keyword>
<keyword evidence="9" id="KW-1185">Reference proteome</keyword>
<dbReference type="Gene3D" id="3.30.160.60">
    <property type="entry name" value="Classic Zinc Finger"/>
    <property type="match status" value="6"/>
</dbReference>
<gene>
    <name evidence="8" type="ORF">BCR33DRAFT_715318</name>
</gene>
<evidence type="ECO:0000313" key="8">
    <source>
        <dbReference type="EMBL" id="ORY46918.1"/>
    </source>
</evidence>
<dbReference type="GO" id="GO:0005634">
    <property type="term" value="C:nucleus"/>
    <property type="evidence" value="ECO:0007669"/>
    <property type="project" value="UniProtKB-ARBA"/>
</dbReference>
<protein>
    <recommendedName>
        <fullName evidence="7">C2H2-type domain-containing protein</fullName>
    </recommendedName>
</protein>
<evidence type="ECO:0000259" key="7">
    <source>
        <dbReference type="PROSITE" id="PS50157"/>
    </source>
</evidence>
<dbReference type="GO" id="GO:0000981">
    <property type="term" value="F:DNA-binding transcription factor activity, RNA polymerase II-specific"/>
    <property type="evidence" value="ECO:0007669"/>
    <property type="project" value="TreeGrafter"/>
</dbReference>
<reference evidence="8 9" key="1">
    <citation type="submission" date="2016-07" db="EMBL/GenBank/DDBJ databases">
        <title>Pervasive Adenine N6-methylation of Active Genes in Fungi.</title>
        <authorList>
            <consortium name="DOE Joint Genome Institute"/>
            <person name="Mondo S.J."/>
            <person name="Dannebaum R.O."/>
            <person name="Kuo R.C."/>
            <person name="Labutti K."/>
            <person name="Haridas S."/>
            <person name="Kuo A."/>
            <person name="Salamov A."/>
            <person name="Ahrendt S.R."/>
            <person name="Lipzen A."/>
            <person name="Sullivan W."/>
            <person name="Andreopoulos W.B."/>
            <person name="Clum A."/>
            <person name="Lindquist E."/>
            <person name="Daum C."/>
            <person name="Ramamoorthy G.K."/>
            <person name="Gryganskyi A."/>
            <person name="Culley D."/>
            <person name="Magnuson J.K."/>
            <person name="James T.Y."/>
            <person name="O'Malley M.A."/>
            <person name="Stajich J.E."/>
            <person name="Spatafora J.W."/>
            <person name="Visel A."/>
            <person name="Grigoriev I.V."/>
        </authorList>
    </citation>
    <scope>NUCLEOTIDE SEQUENCE [LARGE SCALE GENOMIC DNA]</scope>
    <source>
        <strain evidence="8 9">JEL800</strain>
    </source>
</reference>
<dbReference type="GO" id="GO:0008270">
    <property type="term" value="F:zinc ion binding"/>
    <property type="evidence" value="ECO:0007669"/>
    <property type="project" value="UniProtKB-KW"/>
</dbReference>
<evidence type="ECO:0000256" key="3">
    <source>
        <dbReference type="ARBA" id="ARBA00022771"/>
    </source>
</evidence>
<feature type="compositionally biased region" description="Basic and acidic residues" evidence="6">
    <location>
        <begin position="66"/>
        <end position="78"/>
    </location>
</feature>
<feature type="compositionally biased region" description="Low complexity" evidence="6">
    <location>
        <begin position="85"/>
        <end position="94"/>
    </location>
</feature>
<feature type="domain" description="C2H2-type" evidence="7">
    <location>
        <begin position="320"/>
        <end position="347"/>
    </location>
</feature>
<dbReference type="AlphaFoldDB" id="A0A1Y2CIN4"/>
<dbReference type="SMART" id="SM00355">
    <property type="entry name" value="ZnF_C2H2"/>
    <property type="match status" value="11"/>
</dbReference>
<feature type="domain" description="C2H2-type" evidence="7">
    <location>
        <begin position="295"/>
        <end position="318"/>
    </location>
</feature>
<dbReference type="PANTHER" id="PTHR19818">
    <property type="entry name" value="ZINC FINGER PROTEIN ZIC AND GLI"/>
    <property type="match status" value="1"/>
</dbReference>
<keyword evidence="4" id="KW-0862">Zinc</keyword>
<dbReference type="PROSITE" id="PS50157">
    <property type="entry name" value="ZINC_FINGER_C2H2_2"/>
    <property type="match status" value="8"/>
</dbReference>
<dbReference type="PROSITE" id="PS00028">
    <property type="entry name" value="ZINC_FINGER_C2H2_1"/>
    <property type="match status" value="9"/>
</dbReference>
<feature type="compositionally biased region" description="Polar residues" evidence="6">
    <location>
        <begin position="53"/>
        <end position="65"/>
    </location>
</feature>
<evidence type="ECO:0000256" key="5">
    <source>
        <dbReference type="PROSITE-ProRule" id="PRU00042"/>
    </source>
</evidence>
<proteinExistence type="predicted"/>
<dbReference type="FunFam" id="3.30.160.60:FF:000125">
    <property type="entry name" value="Putative zinc finger protein 143"/>
    <property type="match status" value="1"/>
</dbReference>
<feature type="domain" description="C2H2-type" evidence="7">
    <location>
        <begin position="380"/>
        <end position="408"/>
    </location>
</feature>
<dbReference type="STRING" id="329046.A0A1Y2CIN4"/>
<evidence type="ECO:0000256" key="6">
    <source>
        <dbReference type="SAM" id="MobiDB-lite"/>
    </source>
</evidence>
<accession>A0A1Y2CIN4</accession>
<feature type="domain" description="C2H2-type" evidence="7">
    <location>
        <begin position="234"/>
        <end position="263"/>
    </location>
</feature>
<evidence type="ECO:0000256" key="4">
    <source>
        <dbReference type="ARBA" id="ARBA00022833"/>
    </source>
</evidence>
<dbReference type="Pfam" id="PF13912">
    <property type="entry name" value="zf-C2H2_6"/>
    <property type="match status" value="1"/>
</dbReference>
<dbReference type="PANTHER" id="PTHR19818:SF139">
    <property type="entry name" value="PAIR-RULE PROTEIN ODD-PAIRED"/>
    <property type="match status" value="1"/>
</dbReference>
<feature type="domain" description="C2H2-type" evidence="7">
    <location>
        <begin position="128"/>
        <end position="157"/>
    </location>
</feature>
<feature type="domain" description="C2H2-type" evidence="7">
    <location>
        <begin position="349"/>
        <end position="379"/>
    </location>
</feature>
<evidence type="ECO:0000256" key="2">
    <source>
        <dbReference type="ARBA" id="ARBA00022737"/>
    </source>
</evidence>
<evidence type="ECO:0000313" key="9">
    <source>
        <dbReference type="Proteomes" id="UP000193642"/>
    </source>
</evidence>
<dbReference type="Pfam" id="PF00096">
    <property type="entry name" value="zf-C2H2"/>
    <property type="match status" value="4"/>
</dbReference>
<dbReference type="InterPro" id="IPR036236">
    <property type="entry name" value="Znf_C2H2_sf"/>
</dbReference>
<feature type="domain" description="C2H2-type" evidence="7">
    <location>
        <begin position="264"/>
        <end position="292"/>
    </location>
</feature>
<organism evidence="8 9">
    <name type="scientific">Rhizoclosmatium globosum</name>
    <dbReference type="NCBI Taxonomy" id="329046"/>
    <lineage>
        <taxon>Eukaryota</taxon>
        <taxon>Fungi</taxon>
        <taxon>Fungi incertae sedis</taxon>
        <taxon>Chytridiomycota</taxon>
        <taxon>Chytridiomycota incertae sedis</taxon>
        <taxon>Chytridiomycetes</taxon>
        <taxon>Chytridiales</taxon>
        <taxon>Chytriomycetaceae</taxon>
        <taxon>Rhizoclosmatium</taxon>
    </lineage>
</organism>
<sequence>MALSPAWSLSSCTSADTLVNTSTVSLPKTALSFSAPTRSFHLSSMSMPDALGETTTSSQPTTKLFDSTDHDSMDHSSSDDDEHLSSNNVSSSHNGPKQTHVCSVCSKVFAKNAKLVLHMMSHTGEKPFKCTHPGCSKSYARKNHLDVHTLSHLSTIESRKPYACTFGALLPSNDSDNEDDNGDTETCSTTGGGSTISRLIRSTTETPEYRCTARFTSLYHLNRHLKAHRDPLPHKCTFKDCPLSFSKSHLLRTHMASHTGTPAYPCTQCPKSFTKPSALADHTAKTHTVDAGSRYRCGTCLEAFGKWSLLQHHIRDVHPPTCRECNKVFSGKAGLRAHEQTHLLEREVVPCVWDGCGKVFSTRSNWSVHVRAVHLGEKRFVCEGCGERFGYMHLLARHRAKVHGGVSEVGARDSDTVKLDSNEDMKQEEDVRLLLSGFTSTSAGKELVCPTTGCLVRFGREYDLFRHLETAHGQVFEKLQGLGAANVQCKVIGCFKEFRTDQELVWHWETVHGSRE</sequence>
<dbReference type="GO" id="GO:0045944">
    <property type="term" value="P:positive regulation of transcription by RNA polymerase II"/>
    <property type="evidence" value="ECO:0007669"/>
    <property type="project" value="UniProtKB-ARBA"/>
</dbReference>
<dbReference type="SUPFAM" id="SSF57667">
    <property type="entry name" value="beta-beta-alpha zinc fingers"/>
    <property type="match status" value="4"/>
</dbReference>
<feature type="domain" description="C2H2-type" evidence="7">
    <location>
        <begin position="100"/>
        <end position="127"/>
    </location>
</feature>
<dbReference type="OrthoDB" id="427030at2759"/>
<name>A0A1Y2CIN4_9FUNG</name>
<keyword evidence="2" id="KW-0677">Repeat</keyword>
<keyword evidence="3 5" id="KW-0863">Zinc-finger</keyword>
<evidence type="ECO:0000256" key="1">
    <source>
        <dbReference type="ARBA" id="ARBA00022723"/>
    </source>
</evidence>
<dbReference type="EMBL" id="MCGO01000015">
    <property type="protein sequence ID" value="ORY46918.1"/>
    <property type="molecule type" value="Genomic_DNA"/>
</dbReference>
<feature type="region of interest" description="Disordered" evidence="6">
    <location>
        <begin position="44"/>
        <end position="97"/>
    </location>
</feature>
<dbReference type="Proteomes" id="UP000193642">
    <property type="component" value="Unassembled WGS sequence"/>
</dbReference>
<dbReference type="GO" id="GO:0000978">
    <property type="term" value="F:RNA polymerase II cis-regulatory region sequence-specific DNA binding"/>
    <property type="evidence" value="ECO:0007669"/>
    <property type="project" value="TreeGrafter"/>
</dbReference>
<comment type="caution">
    <text evidence="8">The sequence shown here is derived from an EMBL/GenBank/DDBJ whole genome shotgun (WGS) entry which is preliminary data.</text>
</comment>